<evidence type="ECO:0000256" key="7">
    <source>
        <dbReference type="ARBA" id="ARBA00023065"/>
    </source>
</evidence>
<dbReference type="Gene3D" id="2.40.160.10">
    <property type="entry name" value="Porin"/>
    <property type="match status" value="1"/>
</dbReference>
<evidence type="ECO:0000256" key="2">
    <source>
        <dbReference type="ARBA" id="ARBA00011233"/>
    </source>
</evidence>
<evidence type="ECO:0000256" key="1">
    <source>
        <dbReference type="ARBA" id="ARBA00004571"/>
    </source>
</evidence>
<keyword evidence="9" id="KW-0472">Membrane</keyword>
<evidence type="ECO:0000256" key="5">
    <source>
        <dbReference type="ARBA" id="ARBA00022692"/>
    </source>
</evidence>
<proteinExistence type="predicted"/>
<keyword evidence="8" id="KW-0626">Porin</keyword>
<evidence type="ECO:0000256" key="6">
    <source>
        <dbReference type="ARBA" id="ARBA00022729"/>
    </source>
</evidence>
<organism evidence="12 13">
    <name type="scientific">Amphritea pacifica</name>
    <dbReference type="NCBI Taxonomy" id="2811233"/>
    <lineage>
        <taxon>Bacteria</taxon>
        <taxon>Pseudomonadati</taxon>
        <taxon>Pseudomonadota</taxon>
        <taxon>Gammaproteobacteria</taxon>
        <taxon>Oceanospirillales</taxon>
        <taxon>Oceanospirillaceae</taxon>
        <taxon>Amphritea</taxon>
    </lineage>
</organism>
<dbReference type="InterPro" id="IPR033900">
    <property type="entry name" value="Gram_neg_porin_domain"/>
</dbReference>
<dbReference type="CDD" id="cd00342">
    <property type="entry name" value="gram_neg_porins"/>
    <property type="match status" value="1"/>
</dbReference>
<dbReference type="SUPFAM" id="SSF56935">
    <property type="entry name" value="Porins"/>
    <property type="match status" value="1"/>
</dbReference>
<keyword evidence="7" id="KW-0406">Ion transport</keyword>
<evidence type="ECO:0000256" key="10">
    <source>
        <dbReference type="ARBA" id="ARBA00023237"/>
    </source>
</evidence>
<keyword evidence="4" id="KW-1134">Transmembrane beta strand</keyword>
<keyword evidence="13" id="KW-1185">Reference proteome</keyword>
<dbReference type="Pfam" id="PF13609">
    <property type="entry name" value="Porin_4"/>
    <property type="match status" value="1"/>
</dbReference>
<dbReference type="RefSeq" id="WP_205213807.1">
    <property type="nucleotide sequence ID" value="NZ_JAFFZP010000020.1"/>
</dbReference>
<accession>A0ABS2W9P2</accession>
<keyword evidence="5" id="KW-0812">Transmembrane</keyword>
<feature type="domain" description="Porin" evidence="11">
    <location>
        <begin position="96"/>
        <end position="428"/>
    </location>
</feature>
<dbReference type="PANTHER" id="PTHR34501:SF9">
    <property type="entry name" value="MAJOR OUTER MEMBRANE PROTEIN P.IA"/>
    <property type="match status" value="1"/>
</dbReference>
<gene>
    <name evidence="12" type="ORF">JW498_13100</name>
</gene>
<evidence type="ECO:0000256" key="9">
    <source>
        <dbReference type="ARBA" id="ARBA00023136"/>
    </source>
</evidence>
<dbReference type="Proteomes" id="UP000760472">
    <property type="component" value="Unassembled WGS sequence"/>
</dbReference>
<comment type="subunit">
    <text evidence="2">Homotrimer.</text>
</comment>
<dbReference type="PANTHER" id="PTHR34501">
    <property type="entry name" value="PROTEIN YDDL-RELATED"/>
    <property type="match status" value="1"/>
</dbReference>
<keyword evidence="10" id="KW-0998">Cell outer membrane</keyword>
<evidence type="ECO:0000256" key="8">
    <source>
        <dbReference type="ARBA" id="ARBA00023114"/>
    </source>
</evidence>
<evidence type="ECO:0000259" key="11">
    <source>
        <dbReference type="Pfam" id="PF13609"/>
    </source>
</evidence>
<evidence type="ECO:0000256" key="4">
    <source>
        <dbReference type="ARBA" id="ARBA00022452"/>
    </source>
</evidence>
<reference evidence="12 13" key="1">
    <citation type="submission" date="2021-02" db="EMBL/GenBank/DDBJ databases">
        <title>A novel species of genus Amphritea isolated from a fishpond in China.</title>
        <authorList>
            <person name="Lu H."/>
        </authorList>
    </citation>
    <scope>NUCLEOTIDE SEQUENCE [LARGE SCALE GENOMIC DNA]</scope>
    <source>
        <strain evidence="12 13">RP18W</strain>
    </source>
</reference>
<evidence type="ECO:0000256" key="3">
    <source>
        <dbReference type="ARBA" id="ARBA00022448"/>
    </source>
</evidence>
<keyword evidence="3" id="KW-0813">Transport</keyword>
<evidence type="ECO:0000313" key="12">
    <source>
        <dbReference type="EMBL" id="MBN0988303.1"/>
    </source>
</evidence>
<name>A0ABS2W9P2_9GAMM</name>
<comment type="subcellular location">
    <subcellularLocation>
        <location evidence="1">Cell outer membrane</location>
        <topology evidence="1">Multi-pass membrane protein</topology>
    </subcellularLocation>
</comment>
<dbReference type="EMBL" id="JAFFZP010000020">
    <property type="protein sequence ID" value="MBN0988303.1"/>
    <property type="molecule type" value="Genomic_DNA"/>
</dbReference>
<evidence type="ECO:0000313" key="13">
    <source>
        <dbReference type="Proteomes" id="UP000760472"/>
    </source>
</evidence>
<dbReference type="InterPro" id="IPR023614">
    <property type="entry name" value="Porin_dom_sf"/>
</dbReference>
<comment type="caution">
    <text evidence="12">The sequence shown here is derived from an EMBL/GenBank/DDBJ whole genome shotgun (WGS) entry which is preliminary data.</text>
</comment>
<keyword evidence="6" id="KW-0732">Signal</keyword>
<protein>
    <submittedName>
        <fullName evidence="12">Porin</fullName>
    </submittedName>
</protein>
<sequence length="443" mass="47951">MESDSLYFSYLISLKSCFISLSYLKKLILYIVIFDFSVSSPSLSIFSLSVSKNNNIGAKRMIRKINDSQFLGCLKYLKTGEIGGRVYPLILGAAFGVSHNAYAEDSYNIDYFGNLDIGVHSHQLSGQDSKFEVDGGMLSTSYAGVRANAPLSESLTLNAEIASFFRLDDGDITRGLDGEGTFSRAAWAGIKGGFGSIRLGRISTLNFINTIRFNPFGASPKFSPSFMHNYVGSPAQPMSTGMGGSDSGWDNTINYTAPKLAGAVLSLSYAPDEGSNRGERMGGSITVGGYPFAAVLSVEKITDASITYPMALTTLATAFPVFTAQQYSTRQLGTSYDFKTFKLFGQLSRSKVEGMRAGGAQNYEIKMAQFGISVPAGPGVAKASFANSTMDRSWGANLKRDTLTVGYDYTLSDNAIWYTRYMHDKVSDLSVGNSYAMGVNYSF</sequence>
<dbReference type="InterPro" id="IPR050298">
    <property type="entry name" value="Gram-neg_bact_OMP"/>
</dbReference>